<keyword evidence="3" id="KW-0804">Transcription</keyword>
<feature type="domain" description="HTH tetR-type" evidence="5">
    <location>
        <begin position="6"/>
        <end position="66"/>
    </location>
</feature>
<proteinExistence type="predicted"/>
<dbReference type="SUPFAM" id="SSF48498">
    <property type="entry name" value="Tetracyclin repressor-like, C-terminal domain"/>
    <property type="match status" value="1"/>
</dbReference>
<dbReference type="Pfam" id="PF16925">
    <property type="entry name" value="TetR_C_13"/>
    <property type="match status" value="1"/>
</dbReference>
<dbReference type="PANTHER" id="PTHR47506:SF6">
    <property type="entry name" value="HTH-TYPE TRANSCRIPTIONAL REPRESSOR NEMR"/>
    <property type="match status" value="1"/>
</dbReference>
<sequence>MDMAVSQVREKLIEAGLSIIATQGFNGTGVQEIADLAGVPKGSFYNYFDSKDAFAVEVLERYWQKGRYRVILSDESLGDPLVRLRHYFEALAAARIDDRFLSGCLIGNFSSELSEQSRLVRDRLSEIYAGWARALEICIREAQDLGLVGRDVAAAELASFVLNAWQGAVLRTKVEKDGLALQQFMTVVFKRVLV</sequence>
<accession>A0A7Y7XWX6</accession>
<evidence type="ECO:0000256" key="1">
    <source>
        <dbReference type="ARBA" id="ARBA00023015"/>
    </source>
</evidence>
<evidence type="ECO:0000313" key="6">
    <source>
        <dbReference type="EMBL" id="NWC12863.1"/>
    </source>
</evidence>
<evidence type="ECO:0000259" key="5">
    <source>
        <dbReference type="PROSITE" id="PS50977"/>
    </source>
</evidence>
<dbReference type="PRINTS" id="PR00455">
    <property type="entry name" value="HTHTETR"/>
</dbReference>
<dbReference type="EMBL" id="JACAQE010000001">
    <property type="protein sequence ID" value="NWC12863.1"/>
    <property type="molecule type" value="Genomic_DNA"/>
</dbReference>
<dbReference type="InterPro" id="IPR011075">
    <property type="entry name" value="TetR_C"/>
</dbReference>
<dbReference type="InterPro" id="IPR001647">
    <property type="entry name" value="HTH_TetR"/>
</dbReference>
<dbReference type="GO" id="GO:0003677">
    <property type="term" value="F:DNA binding"/>
    <property type="evidence" value="ECO:0007669"/>
    <property type="project" value="UniProtKB-UniRule"/>
</dbReference>
<dbReference type="Gene3D" id="1.10.357.10">
    <property type="entry name" value="Tetracycline Repressor, domain 2"/>
    <property type="match status" value="1"/>
</dbReference>
<organism evidence="6 7">
    <name type="scientific">Pseudomonas gingeri</name>
    <dbReference type="NCBI Taxonomy" id="117681"/>
    <lineage>
        <taxon>Bacteria</taxon>
        <taxon>Pseudomonadati</taxon>
        <taxon>Pseudomonadota</taxon>
        <taxon>Gammaproteobacteria</taxon>
        <taxon>Pseudomonadales</taxon>
        <taxon>Pseudomonadaceae</taxon>
        <taxon>Pseudomonas</taxon>
    </lineage>
</organism>
<dbReference type="InterPro" id="IPR036271">
    <property type="entry name" value="Tet_transcr_reg_TetR-rel_C_sf"/>
</dbReference>
<dbReference type="SUPFAM" id="SSF46689">
    <property type="entry name" value="Homeodomain-like"/>
    <property type="match status" value="1"/>
</dbReference>
<dbReference type="Pfam" id="PF00440">
    <property type="entry name" value="TetR_N"/>
    <property type="match status" value="1"/>
</dbReference>
<name>A0A7Y7XWX6_9PSED</name>
<evidence type="ECO:0000256" key="4">
    <source>
        <dbReference type="PROSITE-ProRule" id="PRU00335"/>
    </source>
</evidence>
<evidence type="ECO:0000313" key="7">
    <source>
        <dbReference type="Proteomes" id="UP000517547"/>
    </source>
</evidence>
<evidence type="ECO:0000256" key="2">
    <source>
        <dbReference type="ARBA" id="ARBA00023125"/>
    </source>
</evidence>
<dbReference type="AlphaFoldDB" id="A0A7Y7XWX6"/>
<protein>
    <submittedName>
        <fullName evidence="6">TetR family transcriptional regulator C-terminal domain-containing protein</fullName>
    </submittedName>
</protein>
<feature type="DNA-binding region" description="H-T-H motif" evidence="4">
    <location>
        <begin position="29"/>
        <end position="48"/>
    </location>
</feature>
<dbReference type="PROSITE" id="PS50977">
    <property type="entry name" value="HTH_TETR_2"/>
    <property type="match status" value="1"/>
</dbReference>
<keyword evidence="2 4" id="KW-0238">DNA-binding</keyword>
<dbReference type="InterPro" id="IPR009057">
    <property type="entry name" value="Homeodomain-like_sf"/>
</dbReference>
<dbReference type="PANTHER" id="PTHR47506">
    <property type="entry name" value="TRANSCRIPTIONAL REGULATORY PROTEIN"/>
    <property type="match status" value="1"/>
</dbReference>
<dbReference type="Proteomes" id="UP000517547">
    <property type="component" value="Unassembled WGS sequence"/>
</dbReference>
<gene>
    <name evidence="6" type="ORF">HX845_04315</name>
</gene>
<evidence type="ECO:0000256" key="3">
    <source>
        <dbReference type="ARBA" id="ARBA00023163"/>
    </source>
</evidence>
<comment type="caution">
    <text evidence="6">The sequence shown here is derived from an EMBL/GenBank/DDBJ whole genome shotgun (WGS) entry which is preliminary data.</text>
</comment>
<keyword evidence="1" id="KW-0805">Transcription regulation</keyword>
<reference evidence="6 7" key="1">
    <citation type="submission" date="2020-04" db="EMBL/GenBank/DDBJ databases">
        <title>Molecular characterization of pseudomonads from Agaricus bisporus reveal novel blotch 2 pathogens in Western Europe.</title>
        <authorList>
            <person name="Taparia T."/>
            <person name="Krijger M."/>
            <person name="Haynes E."/>
            <person name="Elpinstone J.G."/>
            <person name="Noble R."/>
            <person name="Van Der Wolf J."/>
        </authorList>
    </citation>
    <scope>NUCLEOTIDE SEQUENCE [LARGE SCALE GENOMIC DNA]</scope>
    <source>
        <strain evidence="6 7">IPO3738</strain>
    </source>
</reference>